<proteinExistence type="inferred from homology"/>
<comment type="caution">
    <text evidence="3">The sequence shown here is derived from an EMBL/GenBank/DDBJ whole genome shotgun (WGS) entry which is preliminary data.</text>
</comment>
<dbReference type="SMART" id="SM01152">
    <property type="entry name" value="DUF167"/>
    <property type="match status" value="1"/>
</dbReference>
<dbReference type="HAMAP" id="MF_00634">
    <property type="entry name" value="UPF0235"/>
    <property type="match status" value="1"/>
</dbReference>
<dbReference type="InterPro" id="IPR036591">
    <property type="entry name" value="YggU-like_sf"/>
</dbReference>
<sequence length="84" mass="9673">MIITIYTKPNARENKLVWLDEDTLQMWVAAVPEKGKANKELVDFLAKTWNIPKSEIMITRGATAKIKQITIPESYREKIQKTAI</sequence>
<evidence type="ECO:0000313" key="3">
    <source>
        <dbReference type="EMBL" id="KKU34006.1"/>
    </source>
</evidence>
<name>A0A0G1PMM2_9BACT</name>
<dbReference type="InterPro" id="IPR003746">
    <property type="entry name" value="DUF167"/>
</dbReference>
<evidence type="ECO:0000256" key="2">
    <source>
        <dbReference type="HAMAP-Rule" id="MF_00634"/>
    </source>
</evidence>
<dbReference type="Pfam" id="PF02594">
    <property type="entry name" value="DUF167"/>
    <property type="match status" value="1"/>
</dbReference>
<gene>
    <name evidence="3" type="ORF">UX45_C0005G0016</name>
</gene>
<dbReference type="Proteomes" id="UP000034705">
    <property type="component" value="Unassembled WGS sequence"/>
</dbReference>
<dbReference type="PANTHER" id="PTHR13420">
    <property type="entry name" value="UPF0235 PROTEIN C15ORF40"/>
    <property type="match status" value="1"/>
</dbReference>
<dbReference type="SUPFAM" id="SSF69786">
    <property type="entry name" value="YggU-like"/>
    <property type="match status" value="1"/>
</dbReference>
<dbReference type="AlphaFoldDB" id="A0A0G1PMM2"/>
<protein>
    <recommendedName>
        <fullName evidence="2">UPF0235 protein UX45_C0005G0016</fullName>
    </recommendedName>
</protein>
<evidence type="ECO:0000313" key="4">
    <source>
        <dbReference type="Proteomes" id="UP000034705"/>
    </source>
</evidence>
<dbReference type="GO" id="GO:0005737">
    <property type="term" value="C:cytoplasm"/>
    <property type="evidence" value="ECO:0007669"/>
    <property type="project" value="TreeGrafter"/>
</dbReference>
<comment type="similarity">
    <text evidence="1 2">Belongs to the UPF0235 family.</text>
</comment>
<dbReference type="EMBL" id="LCMG01000005">
    <property type="protein sequence ID" value="KKU34006.1"/>
    <property type="molecule type" value="Genomic_DNA"/>
</dbReference>
<accession>A0A0G1PMM2</accession>
<organism evidence="3 4">
    <name type="scientific">Candidatus Uhrbacteria bacterium GW2011_GWF2_46_218</name>
    <dbReference type="NCBI Taxonomy" id="1619001"/>
    <lineage>
        <taxon>Bacteria</taxon>
        <taxon>Candidatus Uhriibacteriota</taxon>
    </lineage>
</organism>
<dbReference type="Gene3D" id="3.30.1200.10">
    <property type="entry name" value="YggU-like"/>
    <property type="match status" value="1"/>
</dbReference>
<evidence type="ECO:0000256" key="1">
    <source>
        <dbReference type="ARBA" id="ARBA00010364"/>
    </source>
</evidence>
<reference evidence="3 4" key="1">
    <citation type="journal article" date="2015" name="Nature">
        <title>rRNA introns, odd ribosomes, and small enigmatic genomes across a large radiation of phyla.</title>
        <authorList>
            <person name="Brown C.T."/>
            <person name="Hug L.A."/>
            <person name="Thomas B.C."/>
            <person name="Sharon I."/>
            <person name="Castelle C.J."/>
            <person name="Singh A."/>
            <person name="Wilkins M.J."/>
            <person name="Williams K.H."/>
            <person name="Banfield J.F."/>
        </authorList>
    </citation>
    <scope>NUCLEOTIDE SEQUENCE [LARGE SCALE GENOMIC DNA]</scope>
</reference>
<dbReference type="NCBIfam" id="TIGR00251">
    <property type="entry name" value="DUF167 family protein"/>
    <property type="match status" value="1"/>
</dbReference>
<dbReference type="PANTHER" id="PTHR13420:SF7">
    <property type="entry name" value="UPF0235 PROTEIN C15ORF40"/>
    <property type="match status" value="1"/>
</dbReference>